<keyword evidence="3" id="KW-1185">Reference proteome</keyword>
<dbReference type="Proteomes" id="UP000294927">
    <property type="component" value="Unassembled WGS sequence"/>
</dbReference>
<gene>
    <name evidence="2" type="ORF">CLV71_123161</name>
</gene>
<comment type="caution">
    <text evidence="2">The sequence shown here is derived from an EMBL/GenBank/DDBJ whole genome shotgun (WGS) entry which is preliminary data.</text>
</comment>
<evidence type="ECO:0000313" key="3">
    <source>
        <dbReference type="Proteomes" id="UP000294927"/>
    </source>
</evidence>
<keyword evidence="1" id="KW-0472">Membrane</keyword>
<evidence type="ECO:0000313" key="2">
    <source>
        <dbReference type="EMBL" id="TDV40451.1"/>
    </source>
</evidence>
<dbReference type="EMBL" id="SOCP01000023">
    <property type="protein sequence ID" value="TDV40451.1"/>
    <property type="molecule type" value="Genomic_DNA"/>
</dbReference>
<keyword evidence="1" id="KW-1133">Transmembrane helix</keyword>
<protein>
    <submittedName>
        <fullName evidence="2">Uncharacterized protein</fullName>
    </submittedName>
</protein>
<evidence type="ECO:0000256" key="1">
    <source>
        <dbReference type="SAM" id="Phobius"/>
    </source>
</evidence>
<dbReference type="AlphaFoldDB" id="A0A4V3FQP3"/>
<name>A0A4V3FQP3_9PSEU</name>
<accession>A0A4V3FQP3</accession>
<feature type="transmembrane region" description="Helical" evidence="1">
    <location>
        <begin position="20"/>
        <end position="40"/>
    </location>
</feature>
<keyword evidence="1" id="KW-0812">Transmembrane</keyword>
<feature type="transmembrane region" description="Helical" evidence="1">
    <location>
        <begin position="46"/>
        <end position="65"/>
    </location>
</feature>
<sequence length="291" mass="33075">MFKDFIAWLDSYISREEPSAVLKAMVGLMAFAGLLGTLFGNQAIRAGAFVTVIVFAALVMLLLLADRRSLSKAHEMHRTLLARYCDFVIDHNSEPLVSFESWGQKVYVHRNGDVREVLTLRAVALRTRVYFIRLKAGSRWDQPERYRRDVRVIARSLTINGATGPRWNVTSSWVSTQKMNSILHLHHSIKRGEEIFFEVIRIWPAKCLPLVKGEAEEFSFCTTRLLEIQHVDYSVVLPEGLDATYELIGAAEPDVQLSADTGCDHEGRRVFTWRADKVPTLTTVGIRLELK</sequence>
<dbReference type="OrthoDB" id="3676177at2"/>
<dbReference type="RefSeq" id="WP_133908391.1">
    <property type="nucleotide sequence ID" value="NZ_SOCP01000023.1"/>
</dbReference>
<organism evidence="2 3">
    <name type="scientific">Actinophytocola oryzae</name>
    <dbReference type="NCBI Taxonomy" id="502181"/>
    <lineage>
        <taxon>Bacteria</taxon>
        <taxon>Bacillati</taxon>
        <taxon>Actinomycetota</taxon>
        <taxon>Actinomycetes</taxon>
        <taxon>Pseudonocardiales</taxon>
        <taxon>Pseudonocardiaceae</taxon>
    </lineage>
</organism>
<proteinExistence type="predicted"/>
<reference evidence="2 3" key="1">
    <citation type="submission" date="2019-03" db="EMBL/GenBank/DDBJ databases">
        <title>Genomic Encyclopedia of Archaeal and Bacterial Type Strains, Phase II (KMG-II): from individual species to whole genera.</title>
        <authorList>
            <person name="Goeker M."/>
        </authorList>
    </citation>
    <scope>NUCLEOTIDE SEQUENCE [LARGE SCALE GENOMIC DNA]</scope>
    <source>
        <strain evidence="2 3">DSM 45499</strain>
    </source>
</reference>